<feature type="region of interest" description="Disordered" evidence="1">
    <location>
        <begin position="137"/>
        <end position="166"/>
    </location>
</feature>
<keyword evidence="2" id="KW-0732">Signal</keyword>
<proteinExistence type="predicted"/>
<evidence type="ECO:0000256" key="2">
    <source>
        <dbReference type="SAM" id="SignalP"/>
    </source>
</evidence>
<reference evidence="4" key="1">
    <citation type="submission" date="2017-02" db="UniProtKB">
        <authorList>
            <consortium name="WormBaseParasite"/>
        </authorList>
    </citation>
    <scope>IDENTIFICATION</scope>
</reference>
<feature type="signal peptide" evidence="2">
    <location>
        <begin position="1"/>
        <end position="20"/>
    </location>
</feature>
<sequence>MVKLSISVILFFNLVNYSYSTKDLIADKINKLDEAPLEVKDPATKEIAKMISSTMKFIDLPLELGNNENYVKNKPFVKERLRQNLKMIGLLSAQINDNLLPFITQDFGDLKSKKENMDNKLLDKVPGPSGRFPLFPFPFPWTRPRPQPQPTEKDGKPPIVFEPYFP</sequence>
<dbReference type="AlphaFoldDB" id="A0A0N5B328"/>
<dbReference type="WBParaSite" id="SPAL_0000047900.1">
    <property type="protein sequence ID" value="SPAL_0000047900.1"/>
    <property type="gene ID" value="SPAL_0000047900"/>
</dbReference>
<dbReference type="Proteomes" id="UP000046392">
    <property type="component" value="Unplaced"/>
</dbReference>
<evidence type="ECO:0000256" key="1">
    <source>
        <dbReference type="SAM" id="MobiDB-lite"/>
    </source>
</evidence>
<feature type="compositionally biased region" description="Pro residues" evidence="1">
    <location>
        <begin position="137"/>
        <end position="149"/>
    </location>
</feature>
<organism evidence="3 4">
    <name type="scientific">Strongyloides papillosus</name>
    <name type="common">Intestinal threadworm</name>
    <dbReference type="NCBI Taxonomy" id="174720"/>
    <lineage>
        <taxon>Eukaryota</taxon>
        <taxon>Metazoa</taxon>
        <taxon>Ecdysozoa</taxon>
        <taxon>Nematoda</taxon>
        <taxon>Chromadorea</taxon>
        <taxon>Rhabditida</taxon>
        <taxon>Tylenchina</taxon>
        <taxon>Panagrolaimomorpha</taxon>
        <taxon>Strongyloidoidea</taxon>
        <taxon>Strongyloididae</taxon>
        <taxon>Strongyloides</taxon>
    </lineage>
</organism>
<protein>
    <submittedName>
        <fullName evidence="4">Uncharacterized protein</fullName>
    </submittedName>
</protein>
<evidence type="ECO:0000313" key="4">
    <source>
        <dbReference type="WBParaSite" id="SPAL_0000047900.1"/>
    </source>
</evidence>
<name>A0A0N5B328_STREA</name>
<evidence type="ECO:0000313" key="3">
    <source>
        <dbReference type="Proteomes" id="UP000046392"/>
    </source>
</evidence>
<accession>A0A0N5B328</accession>
<feature type="chain" id="PRO_5005893679" evidence="2">
    <location>
        <begin position="21"/>
        <end position="166"/>
    </location>
</feature>
<keyword evidence="3" id="KW-1185">Reference proteome</keyword>